<dbReference type="Proteomes" id="UP000836841">
    <property type="component" value="Chromosome 7"/>
</dbReference>
<protein>
    <submittedName>
        <fullName evidence="1">Uncharacterized protein</fullName>
    </submittedName>
</protein>
<dbReference type="EMBL" id="OU466863">
    <property type="protein sequence ID" value="CAH2076310.1"/>
    <property type="molecule type" value="Genomic_DNA"/>
</dbReference>
<proteinExistence type="predicted"/>
<reference evidence="1 2" key="1">
    <citation type="submission" date="2022-03" db="EMBL/GenBank/DDBJ databases">
        <authorList>
            <person name="Nunn A."/>
            <person name="Chopra R."/>
            <person name="Nunn A."/>
            <person name="Contreras Garrido A."/>
        </authorList>
    </citation>
    <scope>NUCLEOTIDE SEQUENCE [LARGE SCALE GENOMIC DNA]</scope>
</reference>
<sequence>MVDLLPGARLSSSGGNIVLFWDVIKVDRVEIWCAEISLKRQPQGGGEIWGNVEWSNAVMTLDPSSDRYKFMYSASVTH</sequence>
<evidence type="ECO:0000313" key="2">
    <source>
        <dbReference type="Proteomes" id="UP000836841"/>
    </source>
</evidence>
<dbReference type="AlphaFoldDB" id="A0AAU9T1R6"/>
<evidence type="ECO:0000313" key="1">
    <source>
        <dbReference type="EMBL" id="CAH2076310.1"/>
    </source>
</evidence>
<keyword evidence="2" id="KW-1185">Reference proteome</keyword>
<gene>
    <name evidence="1" type="ORF">TAV2_LOCUS24464</name>
</gene>
<organism evidence="1 2">
    <name type="scientific">Thlaspi arvense</name>
    <name type="common">Field penny-cress</name>
    <dbReference type="NCBI Taxonomy" id="13288"/>
    <lineage>
        <taxon>Eukaryota</taxon>
        <taxon>Viridiplantae</taxon>
        <taxon>Streptophyta</taxon>
        <taxon>Embryophyta</taxon>
        <taxon>Tracheophyta</taxon>
        <taxon>Spermatophyta</taxon>
        <taxon>Magnoliopsida</taxon>
        <taxon>eudicotyledons</taxon>
        <taxon>Gunneridae</taxon>
        <taxon>Pentapetalae</taxon>
        <taxon>rosids</taxon>
        <taxon>malvids</taxon>
        <taxon>Brassicales</taxon>
        <taxon>Brassicaceae</taxon>
        <taxon>Thlaspideae</taxon>
        <taxon>Thlaspi</taxon>
    </lineage>
</organism>
<accession>A0AAU9T1R6</accession>
<name>A0AAU9T1R6_THLAR</name>